<evidence type="ECO:0000256" key="3">
    <source>
        <dbReference type="ARBA" id="ARBA00023004"/>
    </source>
</evidence>
<evidence type="ECO:0000313" key="6">
    <source>
        <dbReference type="EMBL" id="JAG04193.1"/>
    </source>
</evidence>
<keyword evidence="3" id="KW-0408">Iron</keyword>
<evidence type="ECO:0000256" key="4">
    <source>
        <dbReference type="ARBA" id="ARBA00038356"/>
    </source>
</evidence>
<comment type="cofactor">
    <cofactor evidence="1">
        <name>Fe cation</name>
        <dbReference type="ChEBI" id="CHEBI:24875"/>
    </cofactor>
</comment>
<evidence type="ECO:0000256" key="1">
    <source>
        <dbReference type="ARBA" id="ARBA00001962"/>
    </source>
</evidence>
<sequence>AAFHTCSKLSRHLCCRSRATRLSAMRQDLHTKFQTDGYLVIEDFLTNEEVSKLRTAGVSLAENIPSEEQKVTFSTKQNNQYNGSYFLESGDKIRYFYETEALDEKGNLKIDASQALNKVGHALHWLHPDFKEVSFSEKVQELCKALQLDDPVIVQSMYIYKNPKIGGEVVPHQDSTYLYTEPNTLIGLWFPLDDCSAENGCLSFIPGSHTSGTHRRMMRSSDPESEGPIVFDRPPVLYPSSSFTPCPVPKGSCVVIHGDVVHKSDQNRSSLPRHAYTFHVMDVASKFSPDNWLQSPVGFPLLYSD</sequence>
<proteinExistence type="inferred from homology"/>
<dbReference type="GO" id="GO:0051213">
    <property type="term" value="F:dioxygenase activity"/>
    <property type="evidence" value="ECO:0007669"/>
    <property type="project" value="UniProtKB-KW"/>
</dbReference>
<dbReference type="PANTHER" id="PTHR20883:SF15">
    <property type="entry name" value="PHYTANOYL-COA DIOXYGENASE DOMAIN-CONTAINING PROTEIN 1"/>
    <property type="match status" value="1"/>
</dbReference>
<evidence type="ECO:0000313" key="7">
    <source>
        <dbReference type="EMBL" id="JAG41363.1"/>
    </source>
</evidence>
<dbReference type="Gene3D" id="2.60.120.620">
    <property type="entry name" value="q2cbj1_9rhob like domain"/>
    <property type="match status" value="1"/>
</dbReference>
<dbReference type="EMBL" id="GBHO01002241">
    <property type="protein sequence ID" value="JAG41363.1"/>
    <property type="molecule type" value="Transcribed_RNA"/>
</dbReference>
<feature type="non-terminal residue" evidence="5">
    <location>
        <position position="1"/>
    </location>
</feature>
<dbReference type="Pfam" id="PF05721">
    <property type="entry name" value="PhyH"/>
    <property type="match status" value="1"/>
</dbReference>
<dbReference type="AlphaFoldDB" id="A0A0A9VZE1"/>
<name>A0A0A9VZE1_LYGHE</name>
<dbReference type="SUPFAM" id="SSF51197">
    <property type="entry name" value="Clavaminate synthase-like"/>
    <property type="match status" value="1"/>
</dbReference>
<dbReference type="InterPro" id="IPR008775">
    <property type="entry name" value="Phytyl_CoA_dOase-like"/>
</dbReference>
<evidence type="ECO:0000313" key="5">
    <source>
        <dbReference type="EMBL" id="JAF97989.1"/>
    </source>
</evidence>
<keyword evidence="5" id="KW-0223">Dioxygenase</keyword>
<protein>
    <submittedName>
        <fullName evidence="5">Phytanoyl-CoA dioxygenase domain-containing protein 1</fullName>
    </submittedName>
</protein>
<dbReference type="GO" id="GO:0046872">
    <property type="term" value="F:metal ion binding"/>
    <property type="evidence" value="ECO:0007669"/>
    <property type="project" value="UniProtKB-KW"/>
</dbReference>
<dbReference type="EMBL" id="GDHC01007386">
    <property type="protein sequence ID" value="JAQ11243.1"/>
    <property type="molecule type" value="Transcribed_RNA"/>
</dbReference>
<dbReference type="EMBL" id="GBHO01039411">
    <property type="protein sequence ID" value="JAG04193.1"/>
    <property type="molecule type" value="Transcribed_RNA"/>
</dbReference>
<dbReference type="EMBL" id="GBHO01045614">
    <property type="protein sequence ID" value="JAF97989.1"/>
    <property type="molecule type" value="Transcribed_RNA"/>
</dbReference>
<comment type="similarity">
    <text evidence="4">Belongs to the PhyH family. PHYHD1 subfamily.</text>
</comment>
<accession>A0A0A9VZE1</accession>
<gene>
    <name evidence="5" type="primary">PHYHD1_1</name>
    <name evidence="6" type="synonym">PHYHD1_0</name>
    <name evidence="7" type="synonym">PHYHD1_2</name>
    <name evidence="7" type="ORF">CM83_65183</name>
    <name evidence="5" type="ORF">CM83_65184</name>
    <name evidence="6" type="ORF">CM83_65185</name>
    <name evidence="8" type="ORF">g.45603</name>
</gene>
<evidence type="ECO:0000256" key="2">
    <source>
        <dbReference type="ARBA" id="ARBA00022723"/>
    </source>
</evidence>
<reference evidence="8" key="3">
    <citation type="journal article" date="2016" name="Gigascience">
        <title>De novo construction of an expanded transcriptome assembly for the western tarnished plant bug, Lygus hesperus.</title>
        <authorList>
            <person name="Tassone E.E."/>
            <person name="Geib S.M."/>
            <person name="Hall B."/>
            <person name="Fabrick J.A."/>
            <person name="Brent C.S."/>
            <person name="Hull J.J."/>
        </authorList>
    </citation>
    <scope>NUCLEOTIDE SEQUENCE</scope>
</reference>
<evidence type="ECO:0000313" key="8">
    <source>
        <dbReference type="EMBL" id="JAQ11243.1"/>
    </source>
</evidence>
<dbReference type="PANTHER" id="PTHR20883">
    <property type="entry name" value="PHYTANOYL-COA DIOXYGENASE DOMAIN CONTAINING 1"/>
    <property type="match status" value="1"/>
</dbReference>
<organism evidence="5">
    <name type="scientific">Lygus hesperus</name>
    <name type="common">Western plant bug</name>
    <dbReference type="NCBI Taxonomy" id="30085"/>
    <lineage>
        <taxon>Eukaryota</taxon>
        <taxon>Metazoa</taxon>
        <taxon>Ecdysozoa</taxon>
        <taxon>Arthropoda</taxon>
        <taxon>Hexapoda</taxon>
        <taxon>Insecta</taxon>
        <taxon>Pterygota</taxon>
        <taxon>Neoptera</taxon>
        <taxon>Paraneoptera</taxon>
        <taxon>Hemiptera</taxon>
        <taxon>Heteroptera</taxon>
        <taxon>Panheteroptera</taxon>
        <taxon>Cimicomorpha</taxon>
        <taxon>Miridae</taxon>
        <taxon>Mirini</taxon>
        <taxon>Lygus</taxon>
    </lineage>
</organism>
<reference evidence="5" key="1">
    <citation type="journal article" date="2014" name="PLoS ONE">
        <title>Transcriptome-Based Identification of ABC Transporters in the Western Tarnished Plant Bug Lygus hesperus.</title>
        <authorList>
            <person name="Hull J.J."/>
            <person name="Chaney K."/>
            <person name="Geib S.M."/>
            <person name="Fabrick J.A."/>
            <person name="Brent C.S."/>
            <person name="Walsh D."/>
            <person name="Lavine L.C."/>
        </authorList>
    </citation>
    <scope>NUCLEOTIDE SEQUENCE</scope>
</reference>
<keyword evidence="2" id="KW-0479">Metal-binding</keyword>
<reference evidence="5" key="2">
    <citation type="submission" date="2014-07" db="EMBL/GenBank/DDBJ databases">
        <authorList>
            <person name="Hull J."/>
        </authorList>
    </citation>
    <scope>NUCLEOTIDE SEQUENCE</scope>
</reference>
<keyword evidence="5" id="KW-0560">Oxidoreductase</keyword>